<dbReference type="InterPro" id="IPR050190">
    <property type="entry name" value="UPF0213_domain"/>
</dbReference>
<protein>
    <submittedName>
        <fullName evidence="3">GIY-YIG nuclease family protein</fullName>
    </submittedName>
</protein>
<sequence length="96" mass="11092">MPHIYILKCADGSYYVGSTNHLEARLEQHSSGLGAEYTRRRLPVELVFHHECETVAEAFALEKQVQGWSRAKREALIEGRFEDLPALSRKRRRPRA</sequence>
<evidence type="ECO:0000313" key="4">
    <source>
        <dbReference type="Proteomes" id="UP000274391"/>
    </source>
</evidence>
<evidence type="ECO:0000313" key="3">
    <source>
        <dbReference type="EMBL" id="RRJ85961.1"/>
    </source>
</evidence>
<reference evidence="3 4" key="1">
    <citation type="submission" date="2018-11" db="EMBL/GenBank/DDBJ databases">
        <title>YIM 102482-1 draft genome.</title>
        <authorList>
            <person name="Li G."/>
            <person name="Jiang Y."/>
        </authorList>
    </citation>
    <scope>NUCLEOTIDE SEQUENCE [LARGE SCALE GENOMIC DNA]</scope>
    <source>
        <strain evidence="3 4">YIM 102482-1</strain>
    </source>
</reference>
<dbReference type="InterPro" id="IPR035901">
    <property type="entry name" value="GIY-YIG_endonuc_sf"/>
</dbReference>
<dbReference type="CDD" id="cd10456">
    <property type="entry name" value="GIY-YIG_UPF0213"/>
    <property type="match status" value="1"/>
</dbReference>
<dbReference type="PANTHER" id="PTHR34477:SF1">
    <property type="entry name" value="UPF0213 PROTEIN YHBQ"/>
    <property type="match status" value="1"/>
</dbReference>
<organism evidence="3 4">
    <name type="scientific">Gulosibacter macacae</name>
    <dbReference type="NCBI Taxonomy" id="2488791"/>
    <lineage>
        <taxon>Bacteria</taxon>
        <taxon>Bacillati</taxon>
        <taxon>Actinomycetota</taxon>
        <taxon>Actinomycetes</taxon>
        <taxon>Micrococcales</taxon>
        <taxon>Microbacteriaceae</taxon>
        <taxon>Gulosibacter</taxon>
    </lineage>
</organism>
<dbReference type="Pfam" id="PF01541">
    <property type="entry name" value="GIY-YIG"/>
    <property type="match status" value="1"/>
</dbReference>
<comment type="caution">
    <text evidence="3">The sequence shown here is derived from an EMBL/GenBank/DDBJ whole genome shotgun (WGS) entry which is preliminary data.</text>
</comment>
<evidence type="ECO:0000256" key="1">
    <source>
        <dbReference type="ARBA" id="ARBA00007435"/>
    </source>
</evidence>
<dbReference type="Gene3D" id="3.40.1440.10">
    <property type="entry name" value="GIY-YIG endonuclease"/>
    <property type="match status" value="1"/>
</dbReference>
<keyword evidence="4" id="KW-1185">Reference proteome</keyword>
<dbReference type="OrthoDB" id="9797095at2"/>
<dbReference type="AlphaFoldDB" id="A0A3P3VT49"/>
<dbReference type="EMBL" id="RQVS01000013">
    <property type="protein sequence ID" value="RRJ85961.1"/>
    <property type="molecule type" value="Genomic_DNA"/>
</dbReference>
<proteinExistence type="inferred from homology"/>
<feature type="domain" description="GIY-YIG" evidence="2">
    <location>
        <begin position="1"/>
        <end position="75"/>
    </location>
</feature>
<accession>A0A3P3VT49</accession>
<dbReference type="PANTHER" id="PTHR34477">
    <property type="entry name" value="UPF0213 PROTEIN YHBQ"/>
    <property type="match status" value="1"/>
</dbReference>
<gene>
    <name evidence="3" type="ORF">EG850_10470</name>
</gene>
<dbReference type="InterPro" id="IPR000305">
    <property type="entry name" value="GIY-YIG_endonuc"/>
</dbReference>
<dbReference type="RefSeq" id="WP_124973237.1">
    <property type="nucleotide sequence ID" value="NZ_RQVS01000013.1"/>
</dbReference>
<name>A0A3P3VT49_9MICO</name>
<dbReference type="Proteomes" id="UP000274391">
    <property type="component" value="Unassembled WGS sequence"/>
</dbReference>
<dbReference type="SUPFAM" id="SSF82771">
    <property type="entry name" value="GIY-YIG endonuclease"/>
    <property type="match status" value="1"/>
</dbReference>
<dbReference type="PROSITE" id="PS50164">
    <property type="entry name" value="GIY_YIG"/>
    <property type="match status" value="1"/>
</dbReference>
<evidence type="ECO:0000259" key="2">
    <source>
        <dbReference type="PROSITE" id="PS50164"/>
    </source>
</evidence>
<comment type="similarity">
    <text evidence="1">Belongs to the UPF0213 family.</text>
</comment>